<dbReference type="RefSeq" id="WP_136864846.1">
    <property type="nucleotide sequence ID" value="NZ_SWCJ01000019.1"/>
</dbReference>
<evidence type="ECO:0000313" key="3">
    <source>
        <dbReference type="Proteomes" id="UP000305675"/>
    </source>
</evidence>
<feature type="region of interest" description="Disordered" evidence="1">
    <location>
        <begin position="82"/>
        <end position="108"/>
    </location>
</feature>
<dbReference type="EMBL" id="SWCJ01000019">
    <property type="protein sequence ID" value="TKB50913.1"/>
    <property type="molecule type" value="Genomic_DNA"/>
</dbReference>
<dbReference type="Proteomes" id="UP000305675">
    <property type="component" value="Unassembled WGS sequence"/>
</dbReference>
<evidence type="ECO:0000256" key="1">
    <source>
        <dbReference type="SAM" id="MobiDB-lite"/>
    </source>
</evidence>
<keyword evidence="3" id="KW-1185">Reference proteome</keyword>
<comment type="caution">
    <text evidence="2">The sequence shown here is derived from an EMBL/GenBank/DDBJ whole genome shotgun (WGS) entry which is preliminary data.</text>
</comment>
<sequence>MNVTSAPTATAMVRPQPPAQKVTENTEVVLAVVSHKQTQAVADAYVTSATANSDNDDGGMSAQQAMAMAEQMRRAEAMDNIASNNSDPIRDRYQPPTIQPAVAVDTSV</sequence>
<gene>
    <name evidence="2" type="ORF">FCL42_18120</name>
</gene>
<name>A0A4U1BHY9_9GAMM</name>
<evidence type="ECO:0000313" key="2">
    <source>
        <dbReference type="EMBL" id="TKB50913.1"/>
    </source>
</evidence>
<proteinExistence type="predicted"/>
<dbReference type="AlphaFoldDB" id="A0A4U1BHY9"/>
<reference evidence="2 3" key="1">
    <citation type="submission" date="2019-04" db="EMBL/GenBank/DDBJ databases">
        <authorList>
            <person name="Hwang J.C."/>
        </authorList>
    </citation>
    <scope>NUCLEOTIDE SEQUENCE [LARGE SCALE GENOMIC DNA]</scope>
    <source>
        <strain evidence="2 3">IMCC35002</strain>
    </source>
</reference>
<organism evidence="2 3">
    <name type="scientific">Ferrimonas aestuarii</name>
    <dbReference type="NCBI Taxonomy" id="2569539"/>
    <lineage>
        <taxon>Bacteria</taxon>
        <taxon>Pseudomonadati</taxon>
        <taxon>Pseudomonadota</taxon>
        <taxon>Gammaproteobacteria</taxon>
        <taxon>Alteromonadales</taxon>
        <taxon>Ferrimonadaceae</taxon>
        <taxon>Ferrimonas</taxon>
    </lineage>
</organism>
<protein>
    <submittedName>
        <fullName evidence="2">Uncharacterized protein</fullName>
    </submittedName>
</protein>
<accession>A0A4U1BHY9</accession>
<feature type="region of interest" description="Disordered" evidence="1">
    <location>
        <begin position="1"/>
        <end position="20"/>
    </location>
</feature>